<organism evidence="2 3">
    <name type="scientific">Ancylobacter novellus</name>
    <name type="common">Thiobacillus novellus</name>
    <dbReference type="NCBI Taxonomy" id="921"/>
    <lineage>
        <taxon>Bacteria</taxon>
        <taxon>Pseudomonadati</taxon>
        <taxon>Pseudomonadota</taxon>
        <taxon>Alphaproteobacteria</taxon>
        <taxon>Hyphomicrobiales</taxon>
        <taxon>Xanthobacteraceae</taxon>
        <taxon>Ancylobacter</taxon>
    </lineage>
</organism>
<accession>A0A2W5KMA1</accession>
<reference evidence="2 3" key="1">
    <citation type="submission" date="2017-08" db="EMBL/GenBank/DDBJ databases">
        <title>Infants hospitalized years apart are colonized by the same room-sourced microbial strains.</title>
        <authorList>
            <person name="Brooks B."/>
            <person name="Olm M.R."/>
            <person name="Firek B.A."/>
            <person name="Baker R."/>
            <person name="Thomas B.C."/>
            <person name="Morowitz M.J."/>
            <person name="Banfield J.F."/>
        </authorList>
    </citation>
    <scope>NUCLEOTIDE SEQUENCE [LARGE SCALE GENOMIC DNA]</scope>
    <source>
        <strain evidence="2">S2_005_003_R2_43</strain>
    </source>
</reference>
<evidence type="ECO:0000313" key="2">
    <source>
        <dbReference type="EMBL" id="PZQ18112.1"/>
    </source>
</evidence>
<protein>
    <submittedName>
        <fullName evidence="2">Uncharacterized protein</fullName>
    </submittedName>
</protein>
<dbReference type="EMBL" id="QFPN01000002">
    <property type="protein sequence ID" value="PZQ18112.1"/>
    <property type="molecule type" value="Genomic_DNA"/>
</dbReference>
<keyword evidence="1" id="KW-0732">Signal</keyword>
<gene>
    <name evidence="2" type="ORF">DI565_05245</name>
</gene>
<dbReference type="Proteomes" id="UP000249577">
    <property type="component" value="Unassembled WGS sequence"/>
</dbReference>
<comment type="caution">
    <text evidence="2">The sequence shown here is derived from an EMBL/GenBank/DDBJ whole genome shotgun (WGS) entry which is preliminary data.</text>
</comment>
<evidence type="ECO:0000256" key="1">
    <source>
        <dbReference type="SAM" id="SignalP"/>
    </source>
</evidence>
<name>A0A2W5KMA1_ANCNO</name>
<feature type="signal peptide" evidence="1">
    <location>
        <begin position="1"/>
        <end position="23"/>
    </location>
</feature>
<evidence type="ECO:0000313" key="3">
    <source>
        <dbReference type="Proteomes" id="UP000249577"/>
    </source>
</evidence>
<dbReference type="AlphaFoldDB" id="A0A2W5KMA1"/>
<proteinExistence type="predicted"/>
<feature type="chain" id="PRO_5015871910" evidence="1">
    <location>
        <begin position="24"/>
        <end position="154"/>
    </location>
</feature>
<sequence length="154" mass="16765">MLMSRAFAAIGFAAALAAGPAQAGQRVIVKDHFYENLDEQSCNGSTYICALVSDRLPDNRILKITQVSCYLESTTPLSNIALSETNDPLGLNLQMLRFLPTTTTYSNNKYFHTFTQPVDLVARPGRYIRLIAGTSAPAQFFNGGCQITGTLVPL</sequence>